<organism evidence="2 3">
    <name type="scientific">Neoroseomonas alkaliterrae</name>
    <dbReference type="NCBI Taxonomy" id="1452450"/>
    <lineage>
        <taxon>Bacteria</taxon>
        <taxon>Pseudomonadati</taxon>
        <taxon>Pseudomonadota</taxon>
        <taxon>Alphaproteobacteria</taxon>
        <taxon>Acetobacterales</taxon>
        <taxon>Acetobacteraceae</taxon>
        <taxon>Neoroseomonas</taxon>
    </lineage>
</organism>
<gene>
    <name evidence="2" type="ORF">FHS88_001266</name>
</gene>
<protein>
    <submittedName>
        <fullName evidence="2">Phosphohistidine phosphatase SixA</fullName>
    </submittedName>
</protein>
<name>A0A840XZD0_9PROT</name>
<dbReference type="InterPro" id="IPR029033">
    <property type="entry name" value="His_PPase_superfam"/>
</dbReference>
<dbReference type="Gene3D" id="3.40.50.1240">
    <property type="entry name" value="Phosphoglycerate mutase-like"/>
    <property type="match status" value="1"/>
</dbReference>
<dbReference type="AlphaFoldDB" id="A0A840XZD0"/>
<feature type="signal peptide" evidence="1">
    <location>
        <begin position="1"/>
        <end position="19"/>
    </location>
</feature>
<dbReference type="SUPFAM" id="SSF53254">
    <property type="entry name" value="Phosphoglycerate mutase-like"/>
    <property type="match status" value="1"/>
</dbReference>
<sequence length="198" mass="20686">MRIARRALPALLLAGPALARTPAWVPTLREGGYVLYMRHAITDRTQVDTGRLGDRAGQRNLSAAGIAQAEALSDAMARLRIPLRPIRSSPVFRASDTAAIMARGGPVDVTMDLVADDYTADVPGAIASARRAMGTPPPAGSNALLVGHIHVFGPAIFGRMLSQAEFPEGAFGVIAPEAAGPRFVSVLMPEAVIAAAQT</sequence>
<dbReference type="Proteomes" id="UP000562254">
    <property type="component" value="Unassembled WGS sequence"/>
</dbReference>
<evidence type="ECO:0000313" key="2">
    <source>
        <dbReference type="EMBL" id="MBB5689141.1"/>
    </source>
</evidence>
<dbReference type="CDD" id="cd07040">
    <property type="entry name" value="HP"/>
    <property type="match status" value="1"/>
</dbReference>
<dbReference type="Pfam" id="PF00300">
    <property type="entry name" value="His_Phos_1"/>
    <property type="match status" value="1"/>
</dbReference>
<comment type="caution">
    <text evidence="2">The sequence shown here is derived from an EMBL/GenBank/DDBJ whole genome shotgun (WGS) entry which is preliminary data.</text>
</comment>
<keyword evidence="3" id="KW-1185">Reference proteome</keyword>
<dbReference type="RefSeq" id="WP_184482525.1">
    <property type="nucleotide sequence ID" value="NZ_JAAEDJ010000016.1"/>
</dbReference>
<evidence type="ECO:0000313" key="3">
    <source>
        <dbReference type="Proteomes" id="UP000562254"/>
    </source>
</evidence>
<feature type="chain" id="PRO_5032540805" evidence="1">
    <location>
        <begin position="20"/>
        <end position="198"/>
    </location>
</feature>
<dbReference type="EMBL" id="JACIJE010000003">
    <property type="protein sequence ID" value="MBB5689141.1"/>
    <property type="molecule type" value="Genomic_DNA"/>
</dbReference>
<accession>A0A840XZD0</accession>
<reference evidence="2 3" key="1">
    <citation type="submission" date="2020-08" db="EMBL/GenBank/DDBJ databases">
        <title>Genomic Encyclopedia of Type Strains, Phase IV (KMG-IV): sequencing the most valuable type-strain genomes for metagenomic binning, comparative biology and taxonomic classification.</title>
        <authorList>
            <person name="Goeker M."/>
        </authorList>
    </citation>
    <scope>NUCLEOTIDE SEQUENCE [LARGE SCALE GENOMIC DNA]</scope>
    <source>
        <strain evidence="2 3">DSM 25895</strain>
    </source>
</reference>
<keyword evidence="1" id="KW-0732">Signal</keyword>
<dbReference type="InterPro" id="IPR013078">
    <property type="entry name" value="His_Pase_superF_clade-1"/>
</dbReference>
<evidence type="ECO:0000256" key="1">
    <source>
        <dbReference type="SAM" id="SignalP"/>
    </source>
</evidence>
<proteinExistence type="predicted"/>